<reference evidence="2" key="2">
    <citation type="submission" date="2020-11" db="EMBL/GenBank/DDBJ databases">
        <authorList>
            <person name="McCartney M.A."/>
            <person name="Auch B."/>
            <person name="Kono T."/>
            <person name="Mallez S."/>
            <person name="Becker A."/>
            <person name="Gohl D.M."/>
            <person name="Silverstein K.A.T."/>
            <person name="Koren S."/>
            <person name="Bechman K.B."/>
            <person name="Herman A."/>
            <person name="Abrahante J.E."/>
            <person name="Garbe J."/>
        </authorList>
    </citation>
    <scope>NUCLEOTIDE SEQUENCE</scope>
    <source>
        <strain evidence="2">Duluth1</strain>
        <tissue evidence="2">Whole animal</tissue>
    </source>
</reference>
<dbReference type="EMBL" id="JAIWYP010000012">
    <property type="protein sequence ID" value="KAH3726987.1"/>
    <property type="molecule type" value="Genomic_DNA"/>
</dbReference>
<comment type="caution">
    <text evidence="2">The sequence shown here is derived from an EMBL/GenBank/DDBJ whole genome shotgun (WGS) entry which is preliminary data.</text>
</comment>
<feature type="region of interest" description="Disordered" evidence="1">
    <location>
        <begin position="41"/>
        <end position="90"/>
    </location>
</feature>
<accession>A0A9D4HND1</accession>
<evidence type="ECO:0000256" key="1">
    <source>
        <dbReference type="SAM" id="MobiDB-lite"/>
    </source>
</evidence>
<keyword evidence="3" id="KW-1185">Reference proteome</keyword>
<feature type="compositionally biased region" description="Acidic residues" evidence="1">
    <location>
        <begin position="76"/>
        <end position="90"/>
    </location>
</feature>
<feature type="compositionally biased region" description="Basic and acidic residues" evidence="1">
    <location>
        <begin position="65"/>
        <end position="75"/>
    </location>
</feature>
<reference evidence="2" key="1">
    <citation type="journal article" date="2019" name="bioRxiv">
        <title>The Genome of the Zebra Mussel, Dreissena polymorpha: A Resource for Invasive Species Research.</title>
        <authorList>
            <person name="McCartney M.A."/>
            <person name="Auch B."/>
            <person name="Kono T."/>
            <person name="Mallez S."/>
            <person name="Zhang Y."/>
            <person name="Obille A."/>
            <person name="Becker A."/>
            <person name="Abrahante J.E."/>
            <person name="Garbe J."/>
            <person name="Badalamenti J.P."/>
            <person name="Herman A."/>
            <person name="Mangelson H."/>
            <person name="Liachko I."/>
            <person name="Sullivan S."/>
            <person name="Sone E.D."/>
            <person name="Koren S."/>
            <person name="Silverstein K.A.T."/>
            <person name="Beckman K.B."/>
            <person name="Gohl D.M."/>
        </authorList>
    </citation>
    <scope>NUCLEOTIDE SEQUENCE</scope>
    <source>
        <strain evidence="2">Duluth1</strain>
        <tissue evidence="2">Whole animal</tissue>
    </source>
</reference>
<feature type="compositionally biased region" description="Acidic residues" evidence="1">
    <location>
        <begin position="41"/>
        <end position="64"/>
    </location>
</feature>
<name>A0A9D4HND1_DREPO</name>
<evidence type="ECO:0000313" key="3">
    <source>
        <dbReference type="Proteomes" id="UP000828390"/>
    </source>
</evidence>
<organism evidence="2 3">
    <name type="scientific">Dreissena polymorpha</name>
    <name type="common">Zebra mussel</name>
    <name type="synonym">Mytilus polymorpha</name>
    <dbReference type="NCBI Taxonomy" id="45954"/>
    <lineage>
        <taxon>Eukaryota</taxon>
        <taxon>Metazoa</taxon>
        <taxon>Spiralia</taxon>
        <taxon>Lophotrochozoa</taxon>
        <taxon>Mollusca</taxon>
        <taxon>Bivalvia</taxon>
        <taxon>Autobranchia</taxon>
        <taxon>Heteroconchia</taxon>
        <taxon>Euheterodonta</taxon>
        <taxon>Imparidentia</taxon>
        <taxon>Neoheterodontei</taxon>
        <taxon>Myida</taxon>
        <taxon>Dreissenoidea</taxon>
        <taxon>Dreissenidae</taxon>
        <taxon>Dreissena</taxon>
    </lineage>
</organism>
<dbReference type="AlphaFoldDB" id="A0A9D4HND1"/>
<sequence length="90" mass="10440">MVVFRPTENKGYTIKPERRNKTVQAIANMVDSVTEPVIFDSESEVEGNFEQEDTEVDSTYDDFDSSEKDPDWEPDHDSEEDLMSDDEEKE</sequence>
<protein>
    <submittedName>
        <fullName evidence="2">Uncharacterized protein</fullName>
    </submittedName>
</protein>
<evidence type="ECO:0000313" key="2">
    <source>
        <dbReference type="EMBL" id="KAH3726987.1"/>
    </source>
</evidence>
<gene>
    <name evidence="2" type="ORF">DPMN_052911</name>
</gene>
<proteinExistence type="predicted"/>
<dbReference type="Proteomes" id="UP000828390">
    <property type="component" value="Unassembled WGS sequence"/>
</dbReference>